<dbReference type="Gene3D" id="2.40.50.100">
    <property type="match status" value="1"/>
</dbReference>
<keyword evidence="3" id="KW-1185">Reference proteome</keyword>
<dbReference type="NCBIfam" id="TIGR01730">
    <property type="entry name" value="RND_mfp"/>
    <property type="match status" value="1"/>
</dbReference>
<dbReference type="Gene3D" id="2.40.30.170">
    <property type="match status" value="1"/>
</dbReference>
<dbReference type="PANTHER" id="PTHR30469">
    <property type="entry name" value="MULTIDRUG RESISTANCE PROTEIN MDTA"/>
    <property type="match status" value="1"/>
</dbReference>
<gene>
    <name evidence="2" type="ORF">NJU99_01020</name>
</gene>
<proteinExistence type="inferred from homology"/>
<organism evidence="2 3">
    <name type="scientific">Arcobacter roscoffensis</name>
    <dbReference type="NCBI Taxonomy" id="2961520"/>
    <lineage>
        <taxon>Bacteria</taxon>
        <taxon>Pseudomonadati</taxon>
        <taxon>Campylobacterota</taxon>
        <taxon>Epsilonproteobacteria</taxon>
        <taxon>Campylobacterales</taxon>
        <taxon>Arcobacteraceae</taxon>
        <taxon>Arcobacter</taxon>
    </lineage>
</organism>
<dbReference type="InterPro" id="IPR006143">
    <property type="entry name" value="RND_pump_MFP"/>
</dbReference>
<sequence>MKKIFLIGFLITYIFAQDEISSRAVITSYDKTILSSELAGNITYLKKIEGDSFKKGDLLIKLNCDIYKAQKSKAAIEKNIAYLKYKKNKKLESFKSIGKFEVDIAREEFRKQEAEYKIASINVKRCNIYAPYNGRVVTREVSQHQSVKPNEQILEIISTESLEAKTFVPSTWLAILKKDMKVVLNIDETQTSISAVVKEIGSVVDPISQTVLVRVSLEKPYDKIIPGMSATAIFQINEQN</sequence>
<dbReference type="EMBL" id="CP100595">
    <property type="protein sequence ID" value="UTJ06705.1"/>
    <property type="molecule type" value="Genomic_DNA"/>
</dbReference>
<reference evidence="2" key="1">
    <citation type="submission" date="2022-07" db="EMBL/GenBank/DDBJ databases">
        <title>Arcobacter roscoffensis sp. nov., a marine bacterium isolated from coastal seawater collected from Roscoff, France.</title>
        <authorList>
            <person name="Pascual J."/>
            <person name="Lepeaux C."/>
            <person name="Methner A."/>
            <person name="Overmann J."/>
        </authorList>
    </citation>
    <scope>NUCLEOTIDE SEQUENCE</scope>
    <source>
        <strain evidence="2">ARW1-2F2</strain>
    </source>
</reference>
<dbReference type="Gene3D" id="1.10.287.470">
    <property type="entry name" value="Helix hairpin bin"/>
    <property type="match status" value="1"/>
</dbReference>
<accession>A0ABY5E4Q7</accession>
<dbReference type="RefSeq" id="WP_254576884.1">
    <property type="nucleotide sequence ID" value="NZ_CP100595.1"/>
</dbReference>
<dbReference type="SUPFAM" id="SSF111369">
    <property type="entry name" value="HlyD-like secretion proteins"/>
    <property type="match status" value="1"/>
</dbReference>
<comment type="similarity">
    <text evidence="1">Belongs to the membrane fusion protein (MFP) (TC 8.A.1) family.</text>
</comment>
<name>A0ABY5E4Q7_9BACT</name>
<evidence type="ECO:0000313" key="2">
    <source>
        <dbReference type="EMBL" id="UTJ06705.1"/>
    </source>
</evidence>
<dbReference type="Proteomes" id="UP001060012">
    <property type="component" value="Chromosome"/>
</dbReference>
<evidence type="ECO:0000256" key="1">
    <source>
        <dbReference type="ARBA" id="ARBA00009477"/>
    </source>
</evidence>
<protein>
    <submittedName>
        <fullName evidence="2">Efflux RND transporter periplasmic adaptor subunit</fullName>
    </submittedName>
</protein>
<evidence type="ECO:0000313" key="3">
    <source>
        <dbReference type="Proteomes" id="UP001060012"/>
    </source>
</evidence>